<feature type="non-terminal residue" evidence="4">
    <location>
        <position position="1"/>
    </location>
</feature>
<dbReference type="PROSITE" id="PS51831">
    <property type="entry name" value="HD"/>
    <property type="match status" value="1"/>
</dbReference>
<dbReference type="GO" id="GO:0008773">
    <property type="term" value="F:[protein-PII] uridylyltransferase activity"/>
    <property type="evidence" value="ECO:0007669"/>
    <property type="project" value="InterPro"/>
</dbReference>
<proteinExistence type="inferred from homology"/>
<dbReference type="GO" id="GO:0016787">
    <property type="term" value="F:hydrolase activity"/>
    <property type="evidence" value="ECO:0007669"/>
    <property type="project" value="UniProtKB-KW"/>
</dbReference>
<evidence type="ECO:0000259" key="3">
    <source>
        <dbReference type="PROSITE" id="PS51831"/>
    </source>
</evidence>
<protein>
    <recommendedName>
        <fullName evidence="3">HD domain-containing protein</fullName>
    </recommendedName>
</protein>
<dbReference type="AlphaFoldDB" id="A0A382LJM6"/>
<dbReference type="InterPro" id="IPR013546">
    <property type="entry name" value="PII_UdlTrfase/GS_AdlTrfase"/>
</dbReference>
<dbReference type="Pfam" id="PF08335">
    <property type="entry name" value="GlnD_UR_UTase"/>
    <property type="match status" value="1"/>
</dbReference>
<evidence type="ECO:0000313" key="4">
    <source>
        <dbReference type="EMBL" id="SVC35282.1"/>
    </source>
</evidence>
<reference evidence="4" key="1">
    <citation type="submission" date="2018-05" db="EMBL/GenBank/DDBJ databases">
        <authorList>
            <person name="Lanie J.A."/>
            <person name="Ng W.-L."/>
            <person name="Kazmierczak K.M."/>
            <person name="Andrzejewski T.M."/>
            <person name="Davidsen T.M."/>
            <person name="Wayne K.J."/>
            <person name="Tettelin H."/>
            <person name="Glass J.I."/>
            <person name="Rusch D."/>
            <person name="Podicherti R."/>
            <person name="Tsui H.-C.T."/>
            <person name="Winkler M.E."/>
        </authorList>
    </citation>
    <scope>NUCLEOTIDE SEQUENCE</scope>
</reference>
<dbReference type="HAMAP" id="MF_00277">
    <property type="entry name" value="PII_uridylyl_transf"/>
    <property type="match status" value="1"/>
</dbReference>
<gene>
    <name evidence="4" type="ORF">METZ01_LOCUS288136</name>
</gene>
<dbReference type="InterPro" id="IPR010043">
    <property type="entry name" value="UTase/UR"/>
</dbReference>
<feature type="non-terminal residue" evidence="4">
    <location>
        <position position="401"/>
    </location>
</feature>
<dbReference type="SUPFAM" id="SSF81891">
    <property type="entry name" value="Poly A polymerase C-terminal region-like"/>
    <property type="match status" value="1"/>
</dbReference>
<evidence type="ECO:0000256" key="2">
    <source>
        <dbReference type="ARBA" id="ARBA00022801"/>
    </source>
</evidence>
<evidence type="ECO:0000256" key="1">
    <source>
        <dbReference type="ARBA" id="ARBA00022679"/>
    </source>
</evidence>
<dbReference type="Gene3D" id="1.10.3090.10">
    <property type="entry name" value="cca-adding enzyme, domain 2"/>
    <property type="match status" value="1"/>
</dbReference>
<organism evidence="4">
    <name type="scientific">marine metagenome</name>
    <dbReference type="NCBI Taxonomy" id="408172"/>
    <lineage>
        <taxon>unclassified sequences</taxon>
        <taxon>metagenomes</taxon>
        <taxon>ecological metagenomes</taxon>
    </lineage>
</organism>
<dbReference type="PANTHER" id="PTHR47320">
    <property type="entry name" value="BIFUNCTIONAL URIDYLYLTRANSFERASE/URIDYLYL-REMOVING ENZYME"/>
    <property type="match status" value="1"/>
</dbReference>
<sequence length="401" mass="46450">RTRSELHYQTTRLVDDIPKALQPKIAWQLGYKDRSPARRLEAFMRDLYTHMRAIHLITRMVERRLALRPKPAHRLPSLRSFFGGGKKTETLDGFNIVDGELVPISSRIFKDQPRRLMRVFLHAQQRGLEFHPDLTQLLRDNVSLVNDNFIHDTESHETFLEILNQRGNVAPAMRVMHEVDLLGRYIPEFGRMTCLVQHEFFHAYAADEHTLVCLEKLDQVWDAAQPPFTHYNHILQDIDLPFLLYLALFLHDAGKGMESGDHVKDGTVVCQKVGERLGLTSRRLTRLKFLVEHHLLMAEVSQRRDIDSPTVIRQFAETVQDEENLAMLTLLTFADSLGTSNNLWNDFKNTLLQTLYHLAGRRLASGKDYEQAEQQRLAKLKQEAHEQLPLKISGEELEAHF</sequence>
<keyword evidence="1" id="KW-0808">Transferase</keyword>
<accession>A0A382LJM6</accession>
<dbReference type="InterPro" id="IPR006674">
    <property type="entry name" value="HD_domain"/>
</dbReference>
<name>A0A382LJM6_9ZZZZ</name>
<dbReference type="EMBL" id="UINC01086636">
    <property type="protein sequence ID" value="SVC35282.1"/>
    <property type="molecule type" value="Genomic_DNA"/>
</dbReference>
<dbReference type="PANTHER" id="PTHR47320:SF1">
    <property type="entry name" value="BIFUNCTIONAL URIDYLYLTRANSFERASE_URIDYLYL-REMOVING ENZYME"/>
    <property type="match status" value="1"/>
</dbReference>
<keyword evidence="2" id="KW-0378">Hydrolase</keyword>
<feature type="domain" description="HD" evidence="3">
    <location>
        <begin position="206"/>
        <end position="328"/>
    </location>
</feature>